<proteinExistence type="predicted"/>
<dbReference type="STRING" id="1802040.A3C28_04330"/>
<evidence type="ECO:0000313" key="2">
    <source>
        <dbReference type="EMBL" id="OGK27233.1"/>
    </source>
</evidence>
<protein>
    <recommendedName>
        <fullName evidence="4">General secretion pathway GspH domain-containing protein</fullName>
    </recommendedName>
</protein>
<dbReference type="Gene3D" id="3.30.700.10">
    <property type="entry name" value="Glycoprotein, Type 4 Pilin"/>
    <property type="match status" value="1"/>
</dbReference>
<comment type="caution">
    <text evidence="2">The sequence shown here is derived from an EMBL/GenBank/DDBJ whole genome shotgun (WGS) entry which is preliminary data.</text>
</comment>
<evidence type="ECO:0008006" key="4">
    <source>
        <dbReference type="Google" id="ProtNLM"/>
    </source>
</evidence>
<gene>
    <name evidence="2" type="ORF">A3C28_04330</name>
</gene>
<dbReference type="InterPro" id="IPR012902">
    <property type="entry name" value="N_methyl_site"/>
</dbReference>
<accession>A0A1F7H864</accession>
<keyword evidence="1" id="KW-0812">Transmembrane</keyword>
<reference evidence="2 3" key="1">
    <citation type="journal article" date="2016" name="Nat. Commun.">
        <title>Thousands of microbial genomes shed light on interconnected biogeochemical processes in an aquifer system.</title>
        <authorList>
            <person name="Anantharaman K."/>
            <person name="Brown C.T."/>
            <person name="Hug L.A."/>
            <person name="Sharon I."/>
            <person name="Castelle C.J."/>
            <person name="Probst A.J."/>
            <person name="Thomas B.C."/>
            <person name="Singh A."/>
            <person name="Wilkins M.J."/>
            <person name="Karaoz U."/>
            <person name="Brodie E.L."/>
            <person name="Williams K.H."/>
            <person name="Hubbard S.S."/>
            <person name="Banfield J.F."/>
        </authorList>
    </citation>
    <scope>NUCLEOTIDE SEQUENCE [LARGE SCALE GENOMIC DNA]</scope>
</reference>
<organism evidence="2 3">
    <name type="scientific">Candidatus Roizmanbacteria bacterium RIFCSPHIGHO2_02_FULL_39_9</name>
    <dbReference type="NCBI Taxonomy" id="1802040"/>
    <lineage>
        <taxon>Bacteria</taxon>
        <taxon>Candidatus Roizmaniibacteriota</taxon>
    </lineage>
</organism>
<dbReference type="Pfam" id="PF07963">
    <property type="entry name" value="N_methyl"/>
    <property type="match status" value="1"/>
</dbReference>
<dbReference type="EMBL" id="MFZP01000028">
    <property type="protein sequence ID" value="OGK27233.1"/>
    <property type="molecule type" value="Genomic_DNA"/>
</dbReference>
<evidence type="ECO:0000256" key="1">
    <source>
        <dbReference type="SAM" id="Phobius"/>
    </source>
</evidence>
<keyword evidence="1" id="KW-0472">Membrane</keyword>
<dbReference type="SUPFAM" id="SSF54523">
    <property type="entry name" value="Pili subunits"/>
    <property type="match status" value="1"/>
</dbReference>
<sequence length="166" mass="18206">MMSVFKKNNLQSFTLVEVVIVMGILFILFAFSAVSLIGVQQQTSLNTSLDTLVSDLKSQQLKALVGDTEGRDFSSPYGIHFSSNNYVLFHGTSYTPNDTTNFTIPLTDGVQFTNITLPNSEIIFNSVTGEVNGFTSNQNTLTIQNTASGQMKTITMNRYGIILAIQ</sequence>
<name>A0A1F7H864_9BACT</name>
<feature type="transmembrane region" description="Helical" evidence="1">
    <location>
        <begin position="12"/>
        <end position="39"/>
    </location>
</feature>
<evidence type="ECO:0000313" key="3">
    <source>
        <dbReference type="Proteomes" id="UP000178597"/>
    </source>
</evidence>
<dbReference type="InterPro" id="IPR045584">
    <property type="entry name" value="Pilin-like"/>
</dbReference>
<dbReference type="Proteomes" id="UP000178597">
    <property type="component" value="Unassembled WGS sequence"/>
</dbReference>
<keyword evidence="1" id="KW-1133">Transmembrane helix</keyword>
<dbReference type="AlphaFoldDB" id="A0A1F7H864"/>